<feature type="domain" description="Rhodanese" evidence="1">
    <location>
        <begin position="35"/>
        <end position="123"/>
    </location>
</feature>
<dbReference type="SUPFAM" id="SSF52821">
    <property type="entry name" value="Rhodanese/Cell cycle control phosphatase"/>
    <property type="match status" value="1"/>
</dbReference>
<dbReference type="Proteomes" id="UP000069205">
    <property type="component" value="Chromosome"/>
</dbReference>
<proteinExistence type="predicted"/>
<reference evidence="2 3" key="1">
    <citation type="journal article" date="2015" name="Proc. Natl. Acad. Sci. U.S.A.">
        <title>Expanded metabolic versatility of ubiquitous nitrite-oxidizing bacteria from the genus Nitrospira.</title>
        <authorList>
            <person name="Koch H."/>
            <person name="Lucker S."/>
            <person name="Albertsen M."/>
            <person name="Kitzinger K."/>
            <person name="Herbold C."/>
            <person name="Spieck E."/>
            <person name="Nielsen P.H."/>
            <person name="Wagner M."/>
            <person name="Daims H."/>
        </authorList>
    </citation>
    <scope>NUCLEOTIDE SEQUENCE [LARGE SCALE GENOMIC DNA]</scope>
    <source>
        <strain evidence="2 3">NSP M-1</strain>
    </source>
</reference>
<dbReference type="InterPro" id="IPR001307">
    <property type="entry name" value="Thiosulphate_STrfase_CS"/>
</dbReference>
<dbReference type="PROSITE" id="PS50206">
    <property type="entry name" value="RHODANESE_3"/>
    <property type="match status" value="1"/>
</dbReference>
<organism evidence="2 3">
    <name type="scientific">Nitrospira moscoviensis</name>
    <dbReference type="NCBI Taxonomy" id="42253"/>
    <lineage>
        <taxon>Bacteria</taxon>
        <taxon>Pseudomonadati</taxon>
        <taxon>Nitrospirota</taxon>
        <taxon>Nitrospiria</taxon>
        <taxon>Nitrospirales</taxon>
        <taxon>Nitrospiraceae</taxon>
        <taxon>Nitrospira</taxon>
    </lineage>
</organism>
<dbReference type="AlphaFoldDB" id="A0A0K2GBQ6"/>
<protein>
    <submittedName>
        <fullName evidence="2">Sulfurtransferase</fullName>
    </submittedName>
</protein>
<dbReference type="OrthoDB" id="9802991at2"/>
<keyword evidence="3" id="KW-1185">Reference proteome</keyword>
<sequence>MATEVGIQDPVQAKRYFEAKMAFTTGPVELERMMKNNEVNIVDVRAAEDYAEGHIPGAINLPKEQWRTLNGLRKDKTNVLYCYSIVCHLAATAAVEFVGKGYPVMELDGGWRWWKDDGFAVEK</sequence>
<dbReference type="EMBL" id="CP011801">
    <property type="protein sequence ID" value="ALA58396.1"/>
    <property type="molecule type" value="Genomic_DNA"/>
</dbReference>
<dbReference type="InterPro" id="IPR036873">
    <property type="entry name" value="Rhodanese-like_dom_sf"/>
</dbReference>
<dbReference type="PANTHER" id="PTHR43031">
    <property type="entry name" value="FAD-DEPENDENT OXIDOREDUCTASE"/>
    <property type="match status" value="1"/>
</dbReference>
<keyword evidence="2" id="KW-0808">Transferase</keyword>
<dbReference type="PROSITE" id="PS00380">
    <property type="entry name" value="RHODANESE_1"/>
    <property type="match status" value="1"/>
</dbReference>
<dbReference type="PANTHER" id="PTHR43031:SF1">
    <property type="entry name" value="PYRIDINE NUCLEOTIDE-DISULPHIDE OXIDOREDUCTASE"/>
    <property type="match status" value="1"/>
</dbReference>
<dbReference type="GO" id="GO:0004792">
    <property type="term" value="F:thiosulfate-cyanide sulfurtransferase activity"/>
    <property type="evidence" value="ECO:0007669"/>
    <property type="project" value="InterPro"/>
</dbReference>
<name>A0A0K2GBQ6_NITMO</name>
<dbReference type="Gene3D" id="3.40.250.10">
    <property type="entry name" value="Rhodanese-like domain"/>
    <property type="match status" value="1"/>
</dbReference>
<dbReference type="KEGG" id="nmv:NITMOv2_1979"/>
<dbReference type="InterPro" id="IPR050229">
    <property type="entry name" value="GlpE_sulfurtransferase"/>
</dbReference>
<dbReference type="Pfam" id="PF00581">
    <property type="entry name" value="Rhodanese"/>
    <property type="match status" value="1"/>
</dbReference>
<dbReference type="SMART" id="SM00450">
    <property type="entry name" value="RHOD"/>
    <property type="match status" value="1"/>
</dbReference>
<dbReference type="InterPro" id="IPR001763">
    <property type="entry name" value="Rhodanese-like_dom"/>
</dbReference>
<accession>A0A0K2GBQ6</accession>
<evidence type="ECO:0000313" key="3">
    <source>
        <dbReference type="Proteomes" id="UP000069205"/>
    </source>
</evidence>
<evidence type="ECO:0000313" key="2">
    <source>
        <dbReference type="EMBL" id="ALA58396.1"/>
    </source>
</evidence>
<dbReference type="PATRIC" id="fig|42253.5.peg.1950"/>
<dbReference type="STRING" id="42253.NITMOv2_1979"/>
<gene>
    <name evidence="2" type="ORF">NITMOv2_1979</name>
</gene>
<dbReference type="RefSeq" id="WP_053379567.1">
    <property type="nucleotide sequence ID" value="NZ_CP011801.1"/>
</dbReference>
<evidence type="ECO:0000259" key="1">
    <source>
        <dbReference type="PROSITE" id="PS50206"/>
    </source>
</evidence>